<dbReference type="Proteomes" id="UP000026961">
    <property type="component" value="Chromosome 11"/>
</dbReference>
<dbReference type="GO" id="GO:0043531">
    <property type="term" value="F:ADP binding"/>
    <property type="evidence" value="ECO:0007669"/>
    <property type="project" value="InterPro"/>
</dbReference>
<evidence type="ECO:0000313" key="8">
    <source>
        <dbReference type="EnsemblPlants" id="OGLUM11G22230.1"/>
    </source>
</evidence>
<dbReference type="SUPFAM" id="SSF52540">
    <property type="entry name" value="P-loop containing nucleoside triphosphate hydrolases"/>
    <property type="match status" value="1"/>
</dbReference>
<dbReference type="eggNOG" id="KOG4658">
    <property type="taxonomic scope" value="Eukaryota"/>
</dbReference>
<reference evidence="8" key="1">
    <citation type="submission" date="2015-04" db="UniProtKB">
        <authorList>
            <consortium name="EnsemblPlants"/>
        </authorList>
    </citation>
    <scope>IDENTIFICATION</scope>
</reference>
<name>A0A0E0BM88_9ORYZ</name>
<keyword evidence="3" id="KW-0677">Repeat</keyword>
<dbReference type="PANTHER" id="PTHR19338:SF48">
    <property type="entry name" value="OS12G0166600 PROTEIN"/>
    <property type="match status" value="1"/>
</dbReference>
<feature type="domain" description="Disease resistance N-terminal" evidence="7">
    <location>
        <begin position="8"/>
        <end position="95"/>
    </location>
</feature>
<dbReference type="Gramene" id="OGLUM11G22230.1">
    <property type="protein sequence ID" value="OGLUM11G22230.1"/>
    <property type="gene ID" value="OGLUM11G22230"/>
</dbReference>
<dbReference type="GO" id="GO:0006952">
    <property type="term" value="P:defense response"/>
    <property type="evidence" value="ECO:0007669"/>
    <property type="project" value="UniProtKB-KW"/>
</dbReference>
<keyword evidence="4" id="KW-0547">Nucleotide-binding</keyword>
<feature type="domain" description="NB-ARC" evidence="6">
    <location>
        <begin position="212"/>
        <end position="311"/>
    </location>
</feature>
<dbReference type="InterPro" id="IPR041118">
    <property type="entry name" value="Rx_N"/>
</dbReference>
<evidence type="ECO:0000256" key="5">
    <source>
        <dbReference type="ARBA" id="ARBA00022821"/>
    </source>
</evidence>
<evidence type="ECO:0008006" key="10">
    <source>
        <dbReference type="Google" id="ProtNLM"/>
    </source>
</evidence>
<dbReference type="PANTHER" id="PTHR19338">
    <property type="entry name" value="TRANSLOCASE OF INNER MITOCHONDRIAL MEMBRANE 13 HOMOLOG"/>
    <property type="match status" value="1"/>
</dbReference>
<evidence type="ECO:0000256" key="4">
    <source>
        <dbReference type="ARBA" id="ARBA00022741"/>
    </source>
</evidence>
<dbReference type="Gene3D" id="1.20.5.4130">
    <property type="match status" value="1"/>
</dbReference>
<evidence type="ECO:0000259" key="6">
    <source>
        <dbReference type="Pfam" id="PF00931"/>
    </source>
</evidence>
<evidence type="ECO:0000313" key="9">
    <source>
        <dbReference type="Proteomes" id="UP000026961"/>
    </source>
</evidence>
<dbReference type="InterPro" id="IPR027417">
    <property type="entry name" value="P-loop_NTPase"/>
</dbReference>
<accession>A0A0E0BM88</accession>
<comment type="similarity">
    <text evidence="1">Belongs to the disease resistance NB-LRR family.</text>
</comment>
<reference evidence="8" key="2">
    <citation type="submission" date="2018-05" db="EMBL/GenBank/DDBJ databases">
        <title>OgluRS3 (Oryza glumaepatula Reference Sequence Version 3).</title>
        <authorList>
            <person name="Zhang J."/>
            <person name="Kudrna D."/>
            <person name="Lee S."/>
            <person name="Talag J."/>
            <person name="Welchert J."/>
            <person name="Wing R.A."/>
        </authorList>
    </citation>
    <scope>NUCLEOTIDE SEQUENCE [LARGE SCALE GENOMIC DNA]</scope>
</reference>
<protein>
    <recommendedName>
        <fullName evidence="10">Rx N-terminal domain-containing protein</fullName>
    </recommendedName>
</protein>
<dbReference type="STRING" id="40148.A0A0E0BM88"/>
<dbReference type="HOGENOM" id="CLU_000837_29_0_1"/>
<dbReference type="Pfam" id="PF18052">
    <property type="entry name" value="Rx_N"/>
    <property type="match status" value="1"/>
</dbReference>
<evidence type="ECO:0000256" key="2">
    <source>
        <dbReference type="ARBA" id="ARBA00022614"/>
    </source>
</evidence>
<proteinExistence type="inferred from homology"/>
<evidence type="ECO:0000259" key="7">
    <source>
        <dbReference type="Pfam" id="PF18052"/>
    </source>
</evidence>
<evidence type="ECO:0000256" key="3">
    <source>
        <dbReference type="ARBA" id="ARBA00022737"/>
    </source>
</evidence>
<dbReference type="Pfam" id="PF00931">
    <property type="entry name" value="NB-ARC"/>
    <property type="match status" value="1"/>
</dbReference>
<evidence type="ECO:0000256" key="1">
    <source>
        <dbReference type="ARBA" id="ARBA00008894"/>
    </source>
</evidence>
<dbReference type="Gene3D" id="3.40.50.300">
    <property type="entry name" value="P-loop containing nucleotide triphosphate hydrolases"/>
    <property type="match status" value="1"/>
</dbReference>
<organism evidence="8">
    <name type="scientific">Oryza glumipatula</name>
    <dbReference type="NCBI Taxonomy" id="40148"/>
    <lineage>
        <taxon>Eukaryota</taxon>
        <taxon>Viridiplantae</taxon>
        <taxon>Streptophyta</taxon>
        <taxon>Embryophyta</taxon>
        <taxon>Tracheophyta</taxon>
        <taxon>Spermatophyta</taxon>
        <taxon>Magnoliopsida</taxon>
        <taxon>Liliopsida</taxon>
        <taxon>Poales</taxon>
        <taxon>Poaceae</taxon>
        <taxon>BOP clade</taxon>
        <taxon>Oryzoideae</taxon>
        <taxon>Oryzeae</taxon>
        <taxon>Oryzinae</taxon>
        <taxon>Oryza</taxon>
    </lineage>
</organism>
<dbReference type="AlphaFoldDB" id="A0A0E0BM88"/>
<keyword evidence="5" id="KW-0611">Plant defense</keyword>
<dbReference type="InterPro" id="IPR002182">
    <property type="entry name" value="NB-ARC"/>
</dbReference>
<dbReference type="EnsemblPlants" id="OGLUM11G22230.1">
    <property type="protein sequence ID" value="OGLUM11G22230.1"/>
    <property type="gene ID" value="OGLUM11G22230"/>
</dbReference>
<keyword evidence="2" id="KW-0433">Leucine-rich repeat</keyword>
<sequence>MEGAMLNLPRRLEDLLHRHGSKLPKGAEEEIPLIKQDLEKIISVLHGHSEPKLEGQAMVVRCWMKEVRELSYDIEDCIDQYEHAGSRNESTIRRRKLSRRRASKNTWVVSEKLKRRLWMANKLREFSTRGQEALKCLDRYNNLGAIVGKAPTTSSSRGHVSCTSSTNWHLRDEHADNVQSVGDLSSSTSSRQQHTQFISESPNYIRHVGIDAAMNKIEDWLTDGEQYKNLKVVSIVGVGGIGKTTLANELYRKLRRQFQCRAFVRTSHKTDMRRLLINILSQVRPHQPPDNWKVHSLISSIRTHLQNKRCV</sequence>
<keyword evidence="9" id="KW-1185">Reference proteome</keyword>